<dbReference type="AlphaFoldDB" id="C3XZP1"/>
<keyword evidence="2" id="KW-0812">Transmembrane</keyword>
<feature type="compositionally biased region" description="Polar residues" evidence="1">
    <location>
        <begin position="128"/>
        <end position="137"/>
    </location>
</feature>
<accession>C3XZP1</accession>
<sequence>MDTGQESEVMAQTTLNAHTYENSDACELPAQDDNSHFYVFDHIEPNSVSYTYGDEENRGGSSSEAPGSLQGTTTEINGYEEHLAESPGSAFVENHPSDDTRDVSDDNGTRKGNADVHKPQKDPDGLPSNPTLAASGRQQATNGSCSIRRCFCLIATVVLVGLMTGAAFLAGMYHNAQEHGIEMSKNIRGSTNRTTLMVTMPVLITRSASAPHSVLHSTDASLQRSMTPRLQENVFVVNFN</sequence>
<reference evidence="3" key="1">
    <citation type="journal article" date="2008" name="Nature">
        <title>The amphioxus genome and the evolution of the chordate karyotype.</title>
        <authorList>
            <consortium name="US DOE Joint Genome Institute (JGI-PGF)"/>
            <person name="Putnam N.H."/>
            <person name="Butts T."/>
            <person name="Ferrier D.E.K."/>
            <person name="Furlong R.F."/>
            <person name="Hellsten U."/>
            <person name="Kawashima T."/>
            <person name="Robinson-Rechavi M."/>
            <person name="Shoguchi E."/>
            <person name="Terry A."/>
            <person name="Yu J.-K."/>
            <person name="Benito-Gutierrez E.L."/>
            <person name="Dubchak I."/>
            <person name="Garcia-Fernandez J."/>
            <person name="Gibson-Brown J.J."/>
            <person name="Grigoriev I.V."/>
            <person name="Horton A.C."/>
            <person name="de Jong P.J."/>
            <person name="Jurka J."/>
            <person name="Kapitonov V.V."/>
            <person name="Kohara Y."/>
            <person name="Kuroki Y."/>
            <person name="Lindquist E."/>
            <person name="Lucas S."/>
            <person name="Osoegawa K."/>
            <person name="Pennacchio L.A."/>
            <person name="Salamov A.A."/>
            <person name="Satou Y."/>
            <person name="Sauka-Spengler T."/>
            <person name="Schmutz J."/>
            <person name="Shin-I T."/>
            <person name="Toyoda A."/>
            <person name="Bronner-Fraser M."/>
            <person name="Fujiyama A."/>
            <person name="Holland L.Z."/>
            <person name="Holland P.W.H."/>
            <person name="Satoh N."/>
            <person name="Rokhsar D.S."/>
        </authorList>
    </citation>
    <scope>NUCLEOTIDE SEQUENCE [LARGE SCALE GENOMIC DNA]</scope>
    <source>
        <strain evidence="3">S238N-H82</strain>
        <tissue evidence="3">Testes</tissue>
    </source>
</reference>
<protein>
    <submittedName>
        <fullName evidence="3">Uncharacterized protein</fullName>
    </submittedName>
</protein>
<organism>
    <name type="scientific">Branchiostoma floridae</name>
    <name type="common">Florida lancelet</name>
    <name type="synonym">Amphioxus</name>
    <dbReference type="NCBI Taxonomy" id="7739"/>
    <lineage>
        <taxon>Eukaryota</taxon>
        <taxon>Metazoa</taxon>
        <taxon>Chordata</taxon>
        <taxon>Cephalochordata</taxon>
        <taxon>Leptocardii</taxon>
        <taxon>Amphioxiformes</taxon>
        <taxon>Branchiostomatidae</taxon>
        <taxon>Branchiostoma</taxon>
    </lineage>
</organism>
<feature type="region of interest" description="Disordered" evidence="1">
    <location>
        <begin position="85"/>
        <end position="137"/>
    </location>
</feature>
<feature type="transmembrane region" description="Helical" evidence="2">
    <location>
        <begin position="153"/>
        <end position="173"/>
    </location>
</feature>
<dbReference type="EMBL" id="GG666476">
    <property type="protein sequence ID" value="EEN66439.1"/>
    <property type="molecule type" value="Genomic_DNA"/>
</dbReference>
<gene>
    <name evidence="3" type="ORF">BRAFLDRAFT_85567</name>
</gene>
<keyword evidence="2" id="KW-1133">Transmembrane helix</keyword>
<feature type="compositionally biased region" description="Polar residues" evidence="1">
    <location>
        <begin position="59"/>
        <end position="73"/>
    </location>
</feature>
<proteinExistence type="predicted"/>
<name>C3XZP1_BRAFL</name>
<feature type="compositionally biased region" description="Basic and acidic residues" evidence="1">
    <location>
        <begin position="95"/>
        <end position="124"/>
    </location>
</feature>
<keyword evidence="2" id="KW-0472">Membrane</keyword>
<evidence type="ECO:0000256" key="1">
    <source>
        <dbReference type="SAM" id="MobiDB-lite"/>
    </source>
</evidence>
<evidence type="ECO:0000256" key="2">
    <source>
        <dbReference type="SAM" id="Phobius"/>
    </source>
</evidence>
<feature type="region of interest" description="Disordered" evidence="1">
    <location>
        <begin position="49"/>
        <end position="73"/>
    </location>
</feature>
<dbReference type="InParanoid" id="C3XZP1"/>
<evidence type="ECO:0000313" key="3">
    <source>
        <dbReference type="EMBL" id="EEN66439.1"/>
    </source>
</evidence>